<evidence type="ECO:0000259" key="3">
    <source>
        <dbReference type="PROSITE" id="PS50234"/>
    </source>
</evidence>
<dbReference type="PROSITE" id="PS50234">
    <property type="entry name" value="VWFA"/>
    <property type="match status" value="1"/>
</dbReference>
<protein>
    <recommendedName>
        <fullName evidence="3">VWFA domain-containing protein</fullName>
    </recommendedName>
</protein>
<dbReference type="GO" id="GO:0005891">
    <property type="term" value="C:voltage-gated calcium channel complex"/>
    <property type="evidence" value="ECO:0007669"/>
    <property type="project" value="TreeGrafter"/>
</dbReference>
<dbReference type="InterPro" id="IPR051173">
    <property type="entry name" value="Ca_channel_alpha-2/delta"/>
</dbReference>
<evidence type="ECO:0000313" key="4">
    <source>
        <dbReference type="EMBL" id="CAC5416932.1"/>
    </source>
</evidence>
<reference evidence="4 5" key="1">
    <citation type="submission" date="2020-06" db="EMBL/GenBank/DDBJ databases">
        <authorList>
            <person name="Li R."/>
            <person name="Bekaert M."/>
        </authorList>
    </citation>
    <scope>NUCLEOTIDE SEQUENCE [LARGE SCALE GENOMIC DNA]</scope>
    <source>
        <strain evidence="5">wild</strain>
    </source>
</reference>
<proteinExistence type="predicted"/>
<dbReference type="PANTHER" id="PTHR10166">
    <property type="entry name" value="VOLTAGE-DEPENDENT CALCIUM CHANNEL SUBUNIT ALPHA-2/DELTA-RELATED"/>
    <property type="match status" value="1"/>
</dbReference>
<keyword evidence="2" id="KW-0812">Transmembrane</keyword>
<dbReference type="Gene3D" id="3.40.50.410">
    <property type="entry name" value="von Willebrand factor, type A domain"/>
    <property type="match status" value="1"/>
</dbReference>
<feature type="compositionally biased region" description="Basic and acidic residues" evidence="1">
    <location>
        <begin position="18"/>
        <end position="27"/>
    </location>
</feature>
<dbReference type="OrthoDB" id="6365798at2759"/>
<dbReference type="GO" id="GO:0005245">
    <property type="term" value="F:voltage-gated calcium channel activity"/>
    <property type="evidence" value="ECO:0007669"/>
    <property type="project" value="TreeGrafter"/>
</dbReference>
<evidence type="ECO:0000256" key="2">
    <source>
        <dbReference type="SAM" id="Phobius"/>
    </source>
</evidence>
<organism evidence="4 5">
    <name type="scientific">Mytilus coruscus</name>
    <name type="common">Sea mussel</name>
    <dbReference type="NCBI Taxonomy" id="42192"/>
    <lineage>
        <taxon>Eukaryota</taxon>
        <taxon>Metazoa</taxon>
        <taxon>Spiralia</taxon>
        <taxon>Lophotrochozoa</taxon>
        <taxon>Mollusca</taxon>
        <taxon>Bivalvia</taxon>
        <taxon>Autobranchia</taxon>
        <taxon>Pteriomorphia</taxon>
        <taxon>Mytilida</taxon>
        <taxon>Mytiloidea</taxon>
        <taxon>Mytilidae</taxon>
        <taxon>Mytilinae</taxon>
        <taxon>Mytilus</taxon>
    </lineage>
</organism>
<sequence length="1184" mass="134142">MIEKNLIIIEKKAHYNNEKAHHTCNRERAHHNREKAHHNNEKPHHNKEKPHHNREKAHHNREKAHHNKEKPHHDKEKPHHDKEKPHHDKEGSRTMTSCNVLEVTMKLTILLALSCYAYGVIAQDLDASLLSNRLKEIKKSIGIDYLQEEFNKLPFTTKTGNGTKLLADIQDKLASSLVGFKNVLDAVEDEVSQNENKFTTQATLPLCCDKPGTYVYDPKFRKEVDFSTACVTRSPSSTSDVKYPHNTVSDIMKTQYDRNKNVLWQHYGTLEGVAIIYPSTYWNDCYNYDPRFRSAFAATASPKDKDVVILIDSSSSMKQISGVTSKSKISIAKEAARTVIETLNPNDRVILLLTDGGSNEGRDPREVISVENAKLQNRVIMFTYLLGPGATNETKQQLREMATQAKSNSLYGNIREGHFEYVDQNQHASLSMKMATFYVQLRSRKVNTNAVYSIPYVDPFSERGLITSMCKTVYGTLGSMQGVSCTDVKLSELLKEVEYFEEGNSSYGFMIDNTGRALIHPLLPEPDFVEINEDPVLVDITSLERTSKTADIINSMKRGESGKETLENVYFTLPRGRLVNEGSRYFQFKATYFWGPVQNTRFYLCIVLSEETHTVISEADFDISNSEMDNVFLYHNRSLTSDSQPNCRFNNRKVTLAQSATKFTPSAFSNPFQYIDETETELDVREYTDYLTRKKDQNPGFNDDVRATVWATYKAEQFWKQQPASHLAWRYIGTKAGVIRLYPAVSLTKSYDHEKRTWWRETISHPGMIYITSPYQDAWGSGILLTLAHTIFKRGSNQVTAVVGTDFPLQYFSYFIDNIYPVCTTKDFKCMIIDDSGFLVMHQAFKETTDPEYFDDPKHITILEPAIAKAMKENGVFNHHTCEDLSTNKELKSFRVTLPAGRSTGLSFDQTNNKFELRPVVDTNIFILRIKKGSILDTRSTAYKCDSNVQPDFRECNDNGQCICYTPIVYNVCTNVYTTAIADSSLPCSARLLDKSGISINEDLTGLQSCFDPKCNEKTTKKDCYSEFQCSWCEFTFRGEIIPEPCCRIKGECSFGKTKDSNSNICDASHTETQPEEAEGPSTGAVVGGAIGGLLAVVLIVGGVILLLRYLHIKDNCDKEDPYLYAIPDHPDLCSAQNYGFESNDQFNPPSTTRNFSSGSVSNGVRHSYISVVSDESRYDRPTE</sequence>
<feature type="transmembrane region" description="Helical" evidence="2">
    <location>
        <begin position="1085"/>
        <end position="1108"/>
    </location>
</feature>
<gene>
    <name evidence="4" type="ORF">MCOR_49502</name>
</gene>
<dbReference type="InterPro" id="IPR036465">
    <property type="entry name" value="vWFA_dom_sf"/>
</dbReference>
<evidence type="ECO:0000256" key="1">
    <source>
        <dbReference type="SAM" id="MobiDB-lite"/>
    </source>
</evidence>
<dbReference type="InterPro" id="IPR002035">
    <property type="entry name" value="VWF_A"/>
</dbReference>
<name>A0A6J8EBE2_MYTCO</name>
<dbReference type="EMBL" id="CACVKT020008724">
    <property type="protein sequence ID" value="CAC5416932.1"/>
    <property type="molecule type" value="Genomic_DNA"/>
</dbReference>
<feature type="compositionally biased region" description="Basic and acidic residues" evidence="1">
    <location>
        <begin position="71"/>
        <end position="92"/>
    </location>
</feature>
<feature type="compositionally biased region" description="Basic residues" evidence="1">
    <location>
        <begin position="44"/>
        <end position="70"/>
    </location>
</feature>
<feature type="domain" description="VWFA" evidence="3">
    <location>
        <begin position="333"/>
        <end position="441"/>
    </location>
</feature>
<dbReference type="PANTHER" id="PTHR10166:SF66">
    <property type="entry name" value="VWFA AND CACHE DOMAIN-CONTAINING PROTEIN CG16868"/>
    <property type="match status" value="1"/>
</dbReference>
<dbReference type="AlphaFoldDB" id="A0A6J8EBE2"/>
<keyword evidence="5" id="KW-1185">Reference proteome</keyword>
<feature type="region of interest" description="Disordered" evidence="1">
    <location>
        <begin position="18"/>
        <end position="93"/>
    </location>
</feature>
<evidence type="ECO:0000313" key="5">
    <source>
        <dbReference type="Proteomes" id="UP000507470"/>
    </source>
</evidence>
<keyword evidence="2" id="KW-1133">Transmembrane helix</keyword>
<accession>A0A6J8EBE2</accession>
<dbReference type="Proteomes" id="UP000507470">
    <property type="component" value="Unassembled WGS sequence"/>
</dbReference>
<keyword evidence="2" id="KW-0472">Membrane</keyword>
<dbReference type="SUPFAM" id="SSF53300">
    <property type="entry name" value="vWA-like"/>
    <property type="match status" value="1"/>
</dbReference>
<dbReference type="Gene3D" id="3.30.450.20">
    <property type="entry name" value="PAS domain"/>
    <property type="match status" value="2"/>
</dbReference>